<dbReference type="EMBL" id="JBDODL010001482">
    <property type="protein sequence ID" value="MES1921559.1"/>
    <property type="molecule type" value="Genomic_DNA"/>
</dbReference>
<evidence type="ECO:0000313" key="12">
    <source>
        <dbReference type="EMBL" id="MES1921559.1"/>
    </source>
</evidence>
<dbReference type="PANTHER" id="PTHR11274:SF0">
    <property type="entry name" value="GENERAL TRANSCRIPTION AND DNA REPAIR FACTOR IIH HELICASE SUBUNIT XPB"/>
    <property type="match status" value="1"/>
</dbReference>
<dbReference type="InterPro" id="IPR006935">
    <property type="entry name" value="Helicase/UvrB_N"/>
</dbReference>
<organism evidence="12 13">
    <name type="scientific">Bonamia ostreae</name>
    <dbReference type="NCBI Taxonomy" id="126728"/>
    <lineage>
        <taxon>Eukaryota</taxon>
        <taxon>Sar</taxon>
        <taxon>Rhizaria</taxon>
        <taxon>Endomyxa</taxon>
        <taxon>Ascetosporea</taxon>
        <taxon>Haplosporida</taxon>
        <taxon>Bonamia</taxon>
    </lineage>
</organism>
<dbReference type="InterPro" id="IPR050615">
    <property type="entry name" value="ATP-dep_DNA_Helicase"/>
</dbReference>
<evidence type="ECO:0000256" key="1">
    <source>
        <dbReference type="ARBA" id="ARBA00006637"/>
    </source>
</evidence>
<dbReference type="NCBIfam" id="TIGR00603">
    <property type="entry name" value="rad25"/>
    <property type="match status" value="1"/>
</dbReference>
<evidence type="ECO:0000256" key="9">
    <source>
        <dbReference type="ARBA" id="ARBA00048988"/>
    </source>
</evidence>
<dbReference type="InterPro" id="IPR032438">
    <property type="entry name" value="ERCC3_RAD25_C"/>
</dbReference>
<accession>A0ABV2APG2</accession>
<keyword evidence="3 12" id="KW-0378">Hydrolase</keyword>
<dbReference type="InterPro" id="IPR001650">
    <property type="entry name" value="Helicase_C-like"/>
</dbReference>
<evidence type="ECO:0000256" key="7">
    <source>
        <dbReference type="ARBA" id="ARBA00034617"/>
    </source>
</evidence>
<keyword evidence="5" id="KW-0067">ATP-binding</keyword>
<dbReference type="Gene3D" id="3.40.50.300">
    <property type="entry name" value="P-loop containing nucleotide triphosphate hydrolases"/>
    <property type="match status" value="2"/>
</dbReference>
<evidence type="ECO:0000256" key="4">
    <source>
        <dbReference type="ARBA" id="ARBA00022806"/>
    </source>
</evidence>
<name>A0ABV2APG2_9EUKA</name>
<dbReference type="PROSITE" id="PS51194">
    <property type="entry name" value="HELICASE_CTER"/>
    <property type="match status" value="1"/>
</dbReference>
<protein>
    <recommendedName>
        <fullName evidence="8">DNA 3'-5' helicase</fullName>
        <ecNumber evidence="8">5.6.2.4</ecNumber>
    </recommendedName>
</protein>
<dbReference type="Pfam" id="PF16203">
    <property type="entry name" value="ERCC3_RAD25_C"/>
    <property type="match status" value="1"/>
</dbReference>
<dbReference type="SUPFAM" id="SSF52540">
    <property type="entry name" value="P-loop containing nucleoside triphosphate hydrolases"/>
    <property type="match status" value="1"/>
</dbReference>
<reference evidence="12 13" key="1">
    <citation type="journal article" date="2024" name="BMC Biol.">
        <title>Comparative genomics of Ascetosporea gives new insight into the evolutionary basis for animal parasitism in Rhizaria.</title>
        <authorList>
            <person name="Hiltunen Thoren M."/>
            <person name="Onut-Brannstrom I."/>
            <person name="Alfjorden A."/>
            <person name="Peckova H."/>
            <person name="Swords F."/>
            <person name="Hooper C."/>
            <person name="Holzer A.S."/>
            <person name="Bass D."/>
            <person name="Burki F."/>
        </authorList>
    </citation>
    <scope>NUCLEOTIDE SEQUENCE [LARGE SCALE GENOMIC DNA]</scope>
    <source>
        <strain evidence="12">20-A016</strain>
    </source>
</reference>
<keyword evidence="4 12" id="KW-0347">Helicase</keyword>
<dbReference type="PRINTS" id="PR00851">
    <property type="entry name" value="XRODRMPGMNTB"/>
</dbReference>
<evidence type="ECO:0000256" key="5">
    <source>
        <dbReference type="ARBA" id="ARBA00022840"/>
    </source>
</evidence>
<keyword evidence="2" id="KW-0547">Nucleotide-binding</keyword>
<dbReference type="Proteomes" id="UP001439008">
    <property type="component" value="Unassembled WGS sequence"/>
</dbReference>
<dbReference type="EC" id="5.6.2.4" evidence="8"/>
<dbReference type="GO" id="GO:0016787">
    <property type="term" value="F:hydrolase activity"/>
    <property type="evidence" value="ECO:0007669"/>
    <property type="project" value="UniProtKB-KW"/>
</dbReference>
<dbReference type="InterPro" id="IPR027417">
    <property type="entry name" value="P-loop_NTPase"/>
</dbReference>
<dbReference type="PANTHER" id="PTHR11274">
    <property type="entry name" value="RAD25/XP-B DNA REPAIR HELICASE"/>
    <property type="match status" value="1"/>
</dbReference>
<evidence type="ECO:0000313" key="13">
    <source>
        <dbReference type="Proteomes" id="UP001439008"/>
    </source>
</evidence>
<evidence type="ECO:0000259" key="11">
    <source>
        <dbReference type="PROSITE" id="PS51194"/>
    </source>
</evidence>
<dbReference type="SMART" id="SM00490">
    <property type="entry name" value="HELICc"/>
    <property type="match status" value="1"/>
</dbReference>
<sequence length="349" mass="40366">MLAFSQRRSKESQKMIESVRSREWGLLILDEVHVAPADMFRRCLNVAKSKCKLGLTATLLREDAKISDLSFLVGPKLFEADWLELQRQRYLATVRCVEIWCPLDPLFCRQYILQRSTNRRNLLQTMNPSKFRVCEHLIRLHEERGDKIMVFSDNIFSLKKYAVILGKPFIYGRTSEAERLATLKSLQEDDEMSTVFISKIGDCSIDLPDVNVVIQISSHFSSRRQEAQRLGRILRPKARSDASAHFYTLVSEDTDECVYAARRQRFLIDQGYMFEVKNGGGLEGGFFEDEKTKKGLLKEVMAVSEKLGSIESDIEDFEKTKTPKIKKGKKTKFKSEKMKKIKESILRRK</sequence>
<evidence type="ECO:0000259" key="10">
    <source>
        <dbReference type="PROSITE" id="PS51192"/>
    </source>
</evidence>
<dbReference type="Pfam" id="PF04851">
    <property type="entry name" value="ResIII"/>
    <property type="match status" value="1"/>
</dbReference>
<dbReference type="InterPro" id="IPR001161">
    <property type="entry name" value="XPB/Ssl2"/>
</dbReference>
<evidence type="ECO:0000256" key="2">
    <source>
        <dbReference type="ARBA" id="ARBA00022741"/>
    </source>
</evidence>
<dbReference type="InterPro" id="IPR014001">
    <property type="entry name" value="Helicase_ATP-bd"/>
</dbReference>
<comment type="catalytic activity">
    <reaction evidence="7">
        <text>Couples ATP hydrolysis with the unwinding of duplex DNA by translocating in the 3'-5' direction.</text>
        <dbReference type="EC" id="5.6.2.4"/>
    </reaction>
</comment>
<dbReference type="CDD" id="cd18789">
    <property type="entry name" value="SF2_C_XPB"/>
    <property type="match status" value="1"/>
</dbReference>
<keyword evidence="13" id="KW-1185">Reference proteome</keyword>
<feature type="domain" description="Helicase ATP-binding" evidence="10">
    <location>
        <begin position="1"/>
        <end position="77"/>
    </location>
</feature>
<gene>
    <name evidence="12" type="primary">ERCC3</name>
    <name evidence="12" type="ORF">MHBO_003088</name>
</gene>
<evidence type="ECO:0000256" key="8">
    <source>
        <dbReference type="ARBA" id="ARBA00034808"/>
    </source>
</evidence>
<dbReference type="GO" id="GO:0003678">
    <property type="term" value="F:DNA helicase activity"/>
    <property type="evidence" value="ECO:0007669"/>
    <property type="project" value="UniProtKB-EC"/>
</dbReference>
<evidence type="ECO:0000256" key="3">
    <source>
        <dbReference type="ARBA" id="ARBA00022801"/>
    </source>
</evidence>
<evidence type="ECO:0000256" key="6">
    <source>
        <dbReference type="ARBA" id="ARBA00023235"/>
    </source>
</evidence>
<dbReference type="PROSITE" id="PS51192">
    <property type="entry name" value="HELICASE_ATP_BIND_1"/>
    <property type="match status" value="1"/>
</dbReference>
<comment type="caution">
    <text evidence="12">The sequence shown here is derived from an EMBL/GenBank/DDBJ whole genome shotgun (WGS) entry which is preliminary data.</text>
</comment>
<feature type="domain" description="Helicase C-terminal" evidence="11">
    <location>
        <begin position="132"/>
        <end position="280"/>
    </location>
</feature>
<comment type="similarity">
    <text evidence="1">Belongs to the helicase family. RAD25/XPB subfamily.</text>
</comment>
<proteinExistence type="inferred from homology"/>
<keyword evidence="6" id="KW-0413">Isomerase</keyword>
<comment type="catalytic activity">
    <reaction evidence="9">
        <text>ATP + H2O = ADP + phosphate + H(+)</text>
        <dbReference type="Rhea" id="RHEA:13065"/>
        <dbReference type="ChEBI" id="CHEBI:15377"/>
        <dbReference type="ChEBI" id="CHEBI:15378"/>
        <dbReference type="ChEBI" id="CHEBI:30616"/>
        <dbReference type="ChEBI" id="CHEBI:43474"/>
        <dbReference type="ChEBI" id="CHEBI:456216"/>
        <dbReference type="EC" id="5.6.2.4"/>
    </reaction>
</comment>
<feature type="non-terminal residue" evidence="12">
    <location>
        <position position="349"/>
    </location>
</feature>